<feature type="signal peptide" evidence="3">
    <location>
        <begin position="1"/>
        <end position="25"/>
    </location>
</feature>
<dbReference type="InterPro" id="IPR051368">
    <property type="entry name" value="SerProtInhib-TIL_Domain"/>
</dbReference>
<dbReference type="SUPFAM" id="SSF57567">
    <property type="entry name" value="Serine protease inhibitors"/>
    <property type="match status" value="1"/>
</dbReference>
<proteinExistence type="predicted"/>
<sequence>MEGFCLKFLAVALFAVCIMLKQTQGQLYGGRGCGEREIFKSCGSNCPRSCQSMGRPIQSPICSNQCIAGCFCEDRYVRGFDGRCVYPRDCFKQRV</sequence>
<evidence type="ECO:0000256" key="1">
    <source>
        <dbReference type="ARBA" id="ARBA00022690"/>
    </source>
</evidence>
<feature type="chain" id="PRO_5019721757" evidence="3">
    <location>
        <begin position="26"/>
        <end position="95"/>
    </location>
</feature>
<dbReference type="CDD" id="cd19941">
    <property type="entry name" value="TIL"/>
    <property type="match status" value="1"/>
</dbReference>
<dbReference type="InterPro" id="IPR036084">
    <property type="entry name" value="Ser_inhib-like_sf"/>
</dbReference>
<dbReference type="GO" id="GO:0030414">
    <property type="term" value="F:peptidase inhibitor activity"/>
    <property type="evidence" value="ECO:0007669"/>
    <property type="project" value="UniProtKB-KW"/>
</dbReference>
<reference evidence="5" key="2">
    <citation type="submission" date="2019-04" db="EMBL/GenBank/DDBJ databases">
        <title>Unravelling the molecular evolution of spider venoms.</title>
        <authorList>
            <person name="Pineda S."/>
        </authorList>
    </citation>
    <scope>NUCLEOTIDE SEQUENCE</scope>
</reference>
<evidence type="ECO:0000313" key="5">
    <source>
        <dbReference type="EMBL" id="SMD30102.1"/>
    </source>
</evidence>
<dbReference type="AlphaFoldDB" id="A0A482ZJ56"/>
<feature type="domain" description="TIL" evidence="4">
    <location>
        <begin position="33"/>
        <end position="90"/>
    </location>
</feature>
<dbReference type="InterPro" id="IPR002919">
    <property type="entry name" value="TIL_dom"/>
</dbReference>
<dbReference type="EMBL" id="HAGQ01000029">
    <property type="protein sequence ID" value="SMD30102.1"/>
    <property type="molecule type" value="Transcribed_RNA"/>
</dbReference>
<keyword evidence="1" id="KW-0646">Protease inhibitor</keyword>
<dbReference type="PANTHER" id="PTHR23259">
    <property type="entry name" value="RIDDLE"/>
    <property type="match status" value="1"/>
</dbReference>
<evidence type="ECO:0000256" key="3">
    <source>
        <dbReference type="SAM" id="SignalP"/>
    </source>
</evidence>
<evidence type="ECO:0000256" key="2">
    <source>
        <dbReference type="ARBA" id="ARBA00023157"/>
    </source>
</evidence>
<dbReference type="Pfam" id="PF01826">
    <property type="entry name" value="TIL"/>
    <property type="match status" value="1"/>
</dbReference>
<keyword evidence="2" id="KW-1015">Disulfide bond</keyword>
<protein>
    <submittedName>
        <fullName evidence="5">U7-Liphistoxin-Lm1a_1</fullName>
    </submittedName>
</protein>
<name>A0A482ZJ56_9ARAC</name>
<dbReference type="PANTHER" id="PTHR23259:SF70">
    <property type="entry name" value="ACCESSORY GLAND PROTEIN ACP62F-RELATED"/>
    <property type="match status" value="1"/>
</dbReference>
<reference evidence="5" key="1">
    <citation type="submission" date="2017-03" db="EMBL/GenBank/DDBJ databases">
        <authorList>
            <person name="QRISCLOUD D."/>
        </authorList>
    </citation>
    <scope>NUCLEOTIDE SEQUENCE</scope>
</reference>
<dbReference type="Gene3D" id="2.10.25.10">
    <property type="entry name" value="Laminin"/>
    <property type="match status" value="1"/>
</dbReference>
<keyword evidence="3" id="KW-0732">Signal</keyword>
<accession>A0A482ZJ56</accession>
<organism evidence="5">
    <name type="scientific">Liphistius malayanus</name>
    <dbReference type="NCBI Taxonomy" id="1203467"/>
    <lineage>
        <taxon>Eukaryota</taxon>
        <taxon>Metazoa</taxon>
        <taxon>Ecdysozoa</taxon>
        <taxon>Arthropoda</taxon>
        <taxon>Chelicerata</taxon>
        <taxon>Arachnida</taxon>
        <taxon>Araneae</taxon>
        <taxon>Mesothelae</taxon>
        <taxon>Liphistiidae</taxon>
        <taxon>Liphistius</taxon>
    </lineage>
</organism>
<evidence type="ECO:0000259" key="4">
    <source>
        <dbReference type="Pfam" id="PF01826"/>
    </source>
</evidence>